<evidence type="ECO:0008006" key="3">
    <source>
        <dbReference type="Google" id="ProtNLM"/>
    </source>
</evidence>
<gene>
    <name evidence="1" type="ORF">RHODO2019_17930</name>
</gene>
<geneLocation type="plasmid" evidence="1 2">
    <name>unnamed1</name>
</geneLocation>
<protein>
    <recommendedName>
        <fullName evidence="3">AAA domain-containing protein</fullName>
    </recommendedName>
</protein>
<dbReference type="Gene3D" id="3.40.50.300">
    <property type="entry name" value="P-loop containing nucleotide triphosphate hydrolases"/>
    <property type="match status" value="2"/>
</dbReference>
<dbReference type="InterPro" id="IPR051162">
    <property type="entry name" value="T4SS_component"/>
</dbReference>
<dbReference type="PANTHER" id="PTHR30121:SF6">
    <property type="entry name" value="SLR6007 PROTEIN"/>
    <property type="match status" value="1"/>
</dbReference>
<dbReference type="InterPro" id="IPR027417">
    <property type="entry name" value="P-loop_NTPase"/>
</dbReference>
<dbReference type="RefSeq" id="WP_265384979.1">
    <property type="nucleotide sequence ID" value="NZ_CP110616.1"/>
</dbReference>
<accession>A0ABY6P5C1</accession>
<reference evidence="1" key="1">
    <citation type="submission" date="2022-10" db="EMBL/GenBank/DDBJ databases">
        <title>Rhodococcus sp.75.</title>
        <authorList>
            <person name="Sun M."/>
        </authorList>
    </citation>
    <scope>NUCLEOTIDE SEQUENCE</scope>
    <source>
        <strain evidence="1">75</strain>
        <plasmid evidence="1">unnamed1</plasmid>
    </source>
</reference>
<keyword evidence="2" id="KW-1185">Reference proteome</keyword>
<sequence>MNIDTGRSYQGTTTQVCGLFPFAASSGAQVRGVPIGRDMHTAEPIGLDPGQWLQDGLITNTGVWIQAQPGVGKSAISKRICTGLVGFGFGMVVPGDVKGEYTPLVEALGGVAYRIGRGLHTVNPLDAGPLRAAIDAATGSRRQELAETVRARRLSLLEALVVIVQAGPVSTMEKRLLAVAVDTAAATAETAGSEPIIPDVVRVLARGTDECLRIVAARDDHEYARETRALRATLELLCEGAIRGLFDGPSTIAYDASTAVLSLDISALDGDADDVVAAAMMCSSAWTSTMVESSLASGRRRNVVEVSDELWRRLRAAPGLVELSDRVTRLNRARGVVSLQITHSLSDLEALPTEQDRAKARGMAARNGIVILGGLDAAELDRLSAITPLTSGERALVTSWAAPPTWHRGLAHPGRGKYLIKSGERLGLPVAMSLSPSERELYNTDGAWATTGGGVA</sequence>
<evidence type="ECO:0000313" key="2">
    <source>
        <dbReference type="Proteomes" id="UP001164965"/>
    </source>
</evidence>
<dbReference type="Proteomes" id="UP001164965">
    <property type="component" value="Plasmid unnamed1"/>
</dbReference>
<evidence type="ECO:0000313" key="1">
    <source>
        <dbReference type="EMBL" id="UZJ26875.1"/>
    </source>
</evidence>
<dbReference type="PANTHER" id="PTHR30121">
    <property type="entry name" value="UNCHARACTERIZED PROTEIN YJGR-RELATED"/>
    <property type="match status" value="1"/>
</dbReference>
<dbReference type="EMBL" id="CP110616">
    <property type="protein sequence ID" value="UZJ26875.1"/>
    <property type="molecule type" value="Genomic_DNA"/>
</dbReference>
<name>A0ABY6P5C1_9NOCA</name>
<organism evidence="1 2">
    <name type="scientific">Rhodococcus antarcticus</name>
    <dbReference type="NCBI Taxonomy" id="2987751"/>
    <lineage>
        <taxon>Bacteria</taxon>
        <taxon>Bacillati</taxon>
        <taxon>Actinomycetota</taxon>
        <taxon>Actinomycetes</taxon>
        <taxon>Mycobacteriales</taxon>
        <taxon>Nocardiaceae</taxon>
        <taxon>Rhodococcus</taxon>
    </lineage>
</organism>
<keyword evidence="1" id="KW-0614">Plasmid</keyword>
<dbReference type="SUPFAM" id="SSF52540">
    <property type="entry name" value="P-loop containing nucleoside triphosphate hydrolases"/>
    <property type="match status" value="1"/>
</dbReference>
<proteinExistence type="predicted"/>